<protein>
    <submittedName>
        <fullName evidence="2">Uncharacterized protein</fullName>
    </submittedName>
</protein>
<organism evidence="2 3">
    <name type="scientific">Gibberella moniliformis (strain M3125 / FGSC 7600)</name>
    <name type="common">Maize ear and stalk rot fungus</name>
    <name type="synonym">Fusarium verticillioides</name>
    <dbReference type="NCBI Taxonomy" id="334819"/>
    <lineage>
        <taxon>Eukaryota</taxon>
        <taxon>Fungi</taxon>
        <taxon>Dikarya</taxon>
        <taxon>Ascomycota</taxon>
        <taxon>Pezizomycotina</taxon>
        <taxon>Sordariomycetes</taxon>
        <taxon>Hypocreomycetidae</taxon>
        <taxon>Hypocreales</taxon>
        <taxon>Nectriaceae</taxon>
        <taxon>Fusarium</taxon>
        <taxon>Fusarium fujikuroi species complex</taxon>
    </lineage>
</organism>
<feature type="region of interest" description="Disordered" evidence="1">
    <location>
        <begin position="70"/>
        <end position="102"/>
    </location>
</feature>
<feature type="compositionally biased region" description="Basic and acidic residues" evidence="1">
    <location>
        <begin position="753"/>
        <end position="769"/>
    </location>
</feature>
<dbReference type="eggNOG" id="ENOG502T6EH">
    <property type="taxonomic scope" value="Eukaryota"/>
</dbReference>
<dbReference type="VEuPathDB" id="FungiDB:FVEG_02307"/>
<dbReference type="EMBL" id="DS022243">
    <property type="protein sequence ID" value="EWG39507.1"/>
    <property type="molecule type" value="Genomic_DNA"/>
</dbReference>
<feature type="region of interest" description="Disordered" evidence="1">
    <location>
        <begin position="142"/>
        <end position="245"/>
    </location>
</feature>
<dbReference type="RefSeq" id="XP_018745698.1">
    <property type="nucleotide sequence ID" value="XM_018889535.1"/>
</dbReference>
<feature type="region of interest" description="Disordered" evidence="1">
    <location>
        <begin position="413"/>
        <end position="432"/>
    </location>
</feature>
<dbReference type="KEGG" id="fvr:FVEG_02307"/>
<feature type="region of interest" description="Disordered" evidence="1">
    <location>
        <begin position="745"/>
        <end position="814"/>
    </location>
</feature>
<evidence type="ECO:0000313" key="2">
    <source>
        <dbReference type="EMBL" id="EWG39507.1"/>
    </source>
</evidence>
<feature type="compositionally biased region" description="Acidic residues" evidence="1">
    <location>
        <begin position="79"/>
        <end position="91"/>
    </location>
</feature>
<feature type="compositionally biased region" description="Polar residues" evidence="1">
    <location>
        <begin position="172"/>
        <end position="185"/>
    </location>
</feature>
<dbReference type="GeneID" id="30060524"/>
<feature type="compositionally biased region" description="Polar residues" evidence="1">
    <location>
        <begin position="153"/>
        <end position="164"/>
    </location>
</feature>
<keyword evidence="3" id="KW-1185">Reference proteome</keyword>
<feature type="compositionally biased region" description="Basic and acidic residues" evidence="1">
    <location>
        <begin position="779"/>
        <end position="814"/>
    </location>
</feature>
<feature type="region of interest" description="Disordered" evidence="1">
    <location>
        <begin position="14"/>
        <end position="37"/>
    </location>
</feature>
<evidence type="ECO:0000313" key="3">
    <source>
        <dbReference type="Proteomes" id="UP000009096"/>
    </source>
</evidence>
<name>W7M3Q1_GIBM7</name>
<proteinExistence type="predicted"/>
<sequence length="814" mass="90063">MICLKYSKRQSYSKMEGYDDNDSRCLPRMPRIFTPPDTQPEVVLFSAAADDENSPKSKVLHELATCDTETDDTLCHDKEEEEEEAEAGPNDDAERYPNPSKVFTIKDIQSSQSFQPSTDFISANKDVPDETIQRLKDIANRVHALNRDPDGDQLSSSGETTPTGHSLEVDSFKSSTPDQAPQPLTRSRLRSIPDARPNNLGAVCDRLKNTNEGSQVATHGSDTSRPAGLDTSSMNTNAREAAPEDEHQAYYIFDLRSNGSAYFMYEDTEENDGFKIERVSFKSTAQEPGVRAYYLEASDKDQGVLRHGSHETLWRLDPSQVPAVIIDTESSASLEAGVEVGDPLYAGEEATQSIAKKVSDRLQKIRHLREHLHVINGKGQQVPEAKRLYLIGDKDIRDVVSIVLDETLKNGHIQLPERTPTTTGSSDSRPLPRLDENLNAILVPSPMAIDPATTINLPSTSYTNINAADMQVHTKTRGGASEATTTVVTRRSVAEITWSRAYPANYDSSTRTHYRTVSDCCSPTHGGSRSCPDDRRQSYQRLAKDESVLQHYATPKSTAEILADIMCNKSFEQQLRVSDGTVITSFPRLFSRDCTTDLTLQTESDQPKKHTPSTLYQDGVDAHCGVEELAASSSSAAPSKIYSYNNPLFAANPFRAHPTKLTAAGRRLPTPLAAERKLSASLDADTRRRLSAQVAGIEDEEMVDSQNGSRQSLMDKIKQGGHKLFHKNHFRKPTGEAPIRIAENDISPGGFLRSRDSIAREPTPEPPKPDDEEIYEAMEGSKLKVPHPREEACSEDHQPHECVNDLSSRDISPK</sequence>
<dbReference type="Proteomes" id="UP000009096">
    <property type="component" value="Chromosome 6"/>
</dbReference>
<dbReference type="AlphaFoldDB" id="W7M3Q1"/>
<accession>W7M3Q1</accession>
<feature type="compositionally biased region" description="Polar residues" evidence="1">
    <location>
        <begin position="210"/>
        <end position="238"/>
    </location>
</feature>
<dbReference type="OrthoDB" id="4837923at2759"/>
<reference evidence="2 3" key="1">
    <citation type="journal article" date="2010" name="Nature">
        <title>Comparative genomics reveals mobile pathogenicity chromosomes in Fusarium.</title>
        <authorList>
            <person name="Ma L.J."/>
            <person name="van der Does H.C."/>
            <person name="Borkovich K.A."/>
            <person name="Coleman J.J."/>
            <person name="Daboussi M.J."/>
            <person name="Di Pietro A."/>
            <person name="Dufresne M."/>
            <person name="Freitag M."/>
            <person name="Grabherr M."/>
            <person name="Henrissat B."/>
            <person name="Houterman P.M."/>
            <person name="Kang S."/>
            <person name="Shim W.B."/>
            <person name="Woloshuk C."/>
            <person name="Xie X."/>
            <person name="Xu J.R."/>
            <person name="Antoniw J."/>
            <person name="Baker S.E."/>
            <person name="Bluhm B.H."/>
            <person name="Breakspear A."/>
            <person name="Brown D.W."/>
            <person name="Butchko R.A."/>
            <person name="Chapman S."/>
            <person name="Coulson R."/>
            <person name="Coutinho P.M."/>
            <person name="Danchin E.G."/>
            <person name="Diener A."/>
            <person name="Gale L.R."/>
            <person name="Gardiner D.M."/>
            <person name="Goff S."/>
            <person name="Hammond-Kosack K.E."/>
            <person name="Hilburn K."/>
            <person name="Hua-Van A."/>
            <person name="Jonkers W."/>
            <person name="Kazan K."/>
            <person name="Kodira C.D."/>
            <person name="Koehrsen M."/>
            <person name="Kumar L."/>
            <person name="Lee Y.H."/>
            <person name="Li L."/>
            <person name="Manners J.M."/>
            <person name="Miranda-Saavedra D."/>
            <person name="Mukherjee M."/>
            <person name="Park G."/>
            <person name="Park J."/>
            <person name="Park S.Y."/>
            <person name="Proctor R.H."/>
            <person name="Regev A."/>
            <person name="Ruiz-Roldan M.C."/>
            <person name="Sain D."/>
            <person name="Sakthikumar S."/>
            <person name="Sykes S."/>
            <person name="Schwartz D.C."/>
            <person name="Turgeon B.G."/>
            <person name="Wapinski I."/>
            <person name="Yoder O."/>
            <person name="Young S."/>
            <person name="Zeng Q."/>
            <person name="Zhou S."/>
            <person name="Galagan J."/>
            <person name="Cuomo C.A."/>
            <person name="Kistler H.C."/>
            <person name="Rep M."/>
        </authorList>
    </citation>
    <scope>NUCLEOTIDE SEQUENCE [LARGE SCALE GENOMIC DNA]</scope>
    <source>
        <strain evidence="3">M3125 / FGSC 7600</strain>
    </source>
</reference>
<dbReference type="EMBL" id="CM000583">
    <property type="protein sequence ID" value="EWG39507.1"/>
    <property type="molecule type" value="Genomic_DNA"/>
</dbReference>
<feature type="compositionally biased region" description="Polar residues" evidence="1">
    <location>
        <begin position="419"/>
        <end position="428"/>
    </location>
</feature>
<evidence type="ECO:0000256" key="1">
    <source>
        <dbReference type="SAM" id="MobiDB-lite"/>
    </source>
</evidence>
<gene>
    <name evidence="2" type="ORF">FVEG_02307</name>
</gene>